<dbReference type="InterPro" id="IPR006592">
    <property type="entry name" value="RNA_pol_N"/>
</dbReference>
<proteinExistence type="inferred from homology"/>
<dbReference type="InterPro" id="IPR045867">
    <property type="entry name" value="DNA-dir_RpoC_beta_prime"/>
</dbReference>
<evidence type="ECO:0000256" key="3">
    <source>
        <dbReference type="ARBA" id="ARBA00022679"/>
    </source>
</evidence>
<dbReference type="PANTHER" id="PTHR19376">
    <property type="entry name" value="DNA-DIRECTED RNA POLYMERASE"/>
    <property type="match status" value="1"/>
</dbReference>
<comment type="function">
    <text evidence="1 7">DNA-dependent RNA polymerase catalyzes the transcription of DNA into RNA using the four ribonucleoside triphosphates as substrates.</text>
</comment>
<dbReference type="Pfam" id="PF00623">
    <property type="entry name" value="RNA_pol_Rpb1_2"/>
    <property type="match status" value="1"/>
</dbReference>
<organism evidence="9">
    <name type="scientific">Euglena mutabilis</name>
    <dbReference type="NCBI Taxonomy" id="38275"/>
    <lineage>
        <taxon>Eukaryota</taxon>
        <taxon>Discoba</taxon>
        <taxon>Euglenozoa</taxon>
        <taxon>Euglenida</taxon>
        <taxon>Spirocuta</taxon>
        <taxon>Euglenophyceae</taxon>
        <taxon>Euglenales</taxon>
        <taxon>Euglenaceae</taxon>
        <taxon>Euglena</taxon>
    </lineage>
</organism>
<gene>
    <name evidence="9" type="primary">rpoC1</name>
</gene>
<comment type="catalytic activity">
    <reaction evidence="6 7">
        <text>RNA(n) + a ribonucleoside 5'-triphosphate = RNA(n+1) + diphosphate</text>
        <dbReference type="Rhea" id="RHEA:21248"/>
        <dbReference type="Rhea" id="RHEA-COMP:14527"/>
        <dbReference type="Rhea" id="RHEA-COMP:17342"/>
        <dbReference type="ChEBI" id="CHEBI:33019"/>
        <dbReference type="ChEBI" id="CHEBI:61557"/>
        <dbReference type="ChEBI" id="CHEBI:140395"/>
        <dbReference type="EC" id="2.7.7.6"/>
    </reaction>
</comment>
<name>A0A1B0UKW4_EUGMU</name>
<geneLocation type="chloroplast" evidence="9"/>
<keyword evidence="3 7" id="KW-0808">Transferase</keyword>
<accession>A0A1B0UKW4</accession>
<dbReference type="Gene3D" id="1.10.274.100">
    <property type="entry name" value="RNA polymerase Rpb1, domain 3"/>
    <property type="match status" value="1"/>
</dbReference>
<dbReference type="Pfam" id="PF04997">
    <property type="entry name" value="RNA_pol_Rpb1_1"/>
    <property type="match status" value="1"/>
</dbReference>
<dbReference type="SMART" id="SM00663">
    <property type="entry name" value="RPOLA_N"/>
    <property type="match status" value="1"/>
</dbReference>
<reference evidence="9" key="1">
    <citation type="journal article" date="2016" name="J. Eukaryot. Microbiol.">
        <title>The Chloroplast Genome of Euglena mutabilis-Cluster Arrangement, Intron Analysis, and Intrageneric Trends.</title>
        <authorList>
            <person name="Dabbagh N."/>
            <person name="Preisfeld A."/>
        </authorList>
    </citation>
    <scope>NUCLEOTIDE SEQUENCE</scope>
</reference>
<sequence>MKEYIKINIASPQKILEWTERALPDGKLIGEITKSETLNYEDFTPITDGLFCEKIFGPTNDWQCACKKYKKNQKKLYKKGKISICIKCLVEITESKIRNYRMGYINLNSHMTHPWYIKGSPNYISLLLNKSISETLKINSSKAYIFKKKENKLTKTGTEAIYFLLKKINLKKSLKIINEKIKVLQCQEKTVNKLNDEKTRKIELYTKKLKITNCFLETKILPQWMTFKILPVLPPNVRPIIKLEDKKIITTDLNQLYSKIININNKITKLKKMLIQEKYLNNEKTILQESVNEIIINNEKIKKNKKLKSITKRIEGKKGRFRENLLGKTVDYSGRSVITIEPKLKLRECTIPEEIALELFQPQIIKRLLNLKLVKSVREAKKSIRLKKILVLQILKNIIEKNLILLNRAPTLHKLGIQAFQAKLNKEKVIQLHPLVCSAFNADFDGDQMGIHIPISLKAQAEARVLMVSNNNCASPATGNSNLLLSQDMVLGCYFLTSENNNLHILTKKIKIYHNIEKVLKDYNNKKVVIQNYVWVTQKKKEKSKKKQYIRIKKKIKTLKKLNLF</sequence>
<dbReference type="Gene3D" id="2.40.40.20">
    <property type="match status" value="1"/>
</dbReference>
<dbReference type="GO" id="GO:0000428">
    <property type="term" value="C:DNA-directed RNA polymerase complex"/>
    <property type="evidence" value="ECO:0007669"/>
    <property type="project" value="UniProtKB-KW"/>
</dbReference>
<dbReference type="InterPro" id="IPR042102">
    <property type="entry name" value="RNA_pol_Rpb1_3_sf"/>
</dbReference>
<dbReference type="InterPro" id="IPR000722">
    <property type="entry name" value="RNA_pol_asu"/>
</dbReference>
<dbReference type="SUPFAM" id="SSF64484">
    <property type="entry name" value="beta and beta-prime subunits of DNA dependent RNA-polymerase"/>
    <property type="match status" value="1"/>
</dbReference>
<dbReference type="GO" id="GO:0006351">
    <property type="term" value="P:DNA-templated transcription"/>
    <property type="evidence" value="ECO:0007669"/>
    <property type="project" value="InterPro"/>
</dbReference>
<evidence type="ECO:0000256" key="2">
    <source>
        <dbReference type="ARBA" id="ARBA00022478"/>
    </source>
</evidence>
<evidence type="ECO:0000256" key="7">
    <source>
        <dbReference type="RuleBase" id="RU004279"/>
    </source>
</evidence>
<dbReference type="GO" id="GO:0003899">
    <property type="term" value="F:DNA-directed RNA polymerase activity"/>
    <property type="evidence" value="ECO:0007669"/>
    <property type="project" value="UniProtKB-EC"/>
</dbReference>
<dbReference type="AlphaFoldDB" id="A0A1B0UKW4"/>
<evidence type="ECO:0000259" key="8">
    <source>
        <dbReference type="SMART" id="SM00663"/>
    </source>
</evidence>
<evidence type="ECO:0000256" key="1">
    <source>
        <dbReference type="ARBA" id="ARBA00004026"/>
    </source>
</evidence>
<comment type="similarity">
    <text evidence="7">Belongs to the RNA polymerase beta' chain family.</text>
</comment>
<dbReference type="InterPro" id="IPR044893">
    <property type="entry name" value="RNA_pol_Rpb1_clamp_domain"/>
</dbReference>
<dbReference type="Gene3D" id="4.10.860.120">
    <property type="entry name" value="RNA polymerase II, clamp domain"/>
    <property type="match status" value="1"/>
</dbReference>
<dbReference type="GO" id="GO:0003677">
    <property type="term" value="F:DNA binding"/>
    <property type="evidence" value="ECO:0007669"/>
    <property type="project" value="InterPro"/>
</dbReference>
<protein>
    <recommendedName>
        <fullName evidence="7">DNA-directed RNA polymerase subunit</fullName>
        <ecNumber evidence="7">2.7.7.6</ecNumber>
    </recommendedName>
</protein>
<evidence type="ECO:0000256" key="6">
    <source>
        <dbReference type="ARBA" id="ARBA00048552"/>
    </source>
</evidence>
<evidence type="ECO:0000256" key="4">
    <source>
        <dbReference type="ARBA" id="ARBA00022695"/>
    </source>
</evidence>
<dbReference type="EC" id="2.7.7.6" evidence="7"/>
<evidence type="ECO:0000256" key="5">
    <source>
        <dbReference type="ARBA" id="ARBA00023163"/>
    </source>
</evidence>
<dbReference type="EMBL" id="KT223519">
    <property type="protein sequence ID" value="AMD08026.1"/>
    <property type="molecule type" value="Genomic_DNA"/>
</dbReference>
<dbReference type="Gene3D" id="1.10.40.90">
    <property type="match status" value="1"/>
</dbReference>
<dbReference type="InterPro" id="IPR007080">
    <property type="entry name" value="RNA_pol_Rpb1_1"/>
</dbReference>
<dbReference type="PANTHER" id="PTHR19376:SF54">
    <property type="entry name" value="DNA-DIRECTED RNA POLYMERASE SUBUNIT BETA"/>
    <property type="match status" value="1"/>
</dbReference>
<keyword evidence="2 7" id="KW-0240">DNA-directed RNA polymerase</keyword>
<keyword evidence="9" id="KW-0934">Plastid</keyword>
<feature type="domain" description="RNA polymerase N-terminal" evidence="8">
    <location>
        <begin position="223"/>
        <end position="497"/>
    </location>
</feature>
<keyword evidence="9" id="KW-0150">Chloroplast</keyword>
<evidence type="ECO:0000313" key="9">
    <source>
        <dbReference type="EMBL" id="AMD08026.1"/>
    </source>
</evidence>
<keyword evidence="5 7" id="KW-0804">Transcription</keyword>
<keyword evidence="4 7" id="KW-0548">Nucleotidyltransferase</keyword>